<keyword evidence="6" id="KW-0804">Transcription</keyword>
<dbReference type="Pfam" id="PF02150">
    <property type="entry name" value="Zn_ribbon_RPB9"/>
    <property type="match status" value="1"/>
</dbReference>
<feature type="domain" description="DNA-directed RNA polymerase II subunit RPB9-like zinc ribbon" evidence="5">
    <location>
        <begin position="14"/>
        <end position="32"/>
    </location>
</feature>
<protein>
    <submittedName>
        <fullName evidence="6">DNA-directed RNA polymerases I, II, and III subunit RPABC5</fullName>
    </submittedName>
</protein>
<evidence type="ECO:0000259" key="4">
    <source>
        <dbReference type="Pfam" id="PF01096"/>
    </source>
</evidence>
<dbReference type="GO" id="GO:0006351">
    <property type="term" value="P:DNA-templated transcription"/>
    <property type="evidence" value="ECO:0007669"/>
    <property type="project" value="InterPro"/>
</dbReference>
<proteinExistence type="predicted"/>
<accession>A0A8H8P989</accession>
<dbReference type="InterPro" id="IPR001529">
    <property type="entry name" value="Zn_ribbon_RPB9"/>
</dbReference>
<feature type="domain" description="TFIIS-type" evidence="4">
    <location>
        <begin position="56"/>
        <end position="81"/>
    </location>
</feature>
<evidence type="ECO:0000256" key="1">
    <source>
        <dbReference type="ARBA" id="ARBA00022723"/>
    </source>
</evidence>
<evidence type="ECO:0000256" key="3">
    <source>
        <dbReference type="ARBA" id="ARBA00022833"/>
    </source>
</evidence>
<dbReference type="KEGG" id="rsx:RhiXN_11228"/>
<keyword evidence="3" id="KW-0862">Zinc</keyword>
<evidence type="ECO:0000313" key="7">
    <source>
        <dbReference type="Proteomes" id="UP000650533"/>
    </source>
</evidence>
<dbReference type="Proteomes" id="UP000650533">
    <property type="component" value="Chromosome 14"/>
</dbReference>
<organism evidence="6 7">
    <name type="scientific">Rhizoctonia solani</name>
    <dbReference type="NCBI Taxonomy" id="456999"/>
    <lineage>
        <taxon>Eukaryota</taxon>
        <taxon>Fungi</taxon>
        <taxon>Dikarya</taxon>
        <taxon>Basidiomycota</taxon>
        <taxon>Agaricomycotina</taxon>
        <taxon>Agaricomycetes</taxon>
        <taxon>Cantharellales</taxon>
        <taxon>Ceratobasidiaceae</taxon>
        <taxon>Rhizoctonia</taxon>
    </lineage>
</organism>
<dbReference type="AlphaFoldDB" id="A0A8H8P989"/>
<dbReference type="Pfam" id="PF01096">
    <property type="entry name" value="Zn_ribbon_TFIIS"/>
    <property type="match status" value="1"/>
</dbReference>
<evidence type="ECO:0000313" key="6">
    <source>
        <dbReference type="EMBL" id="QRW26151.1"/>
    </source>
</evidence>
<dbReference type="GO" id="GO:0055029">
    <property type="term" value="C:nuclear DNA-directed RNA polymerase complex"/>
    <property type="evidence" value="ECO:0007669"/>
    <property type="project" value="UniProtKB-ARBA"/>
</dbReference>
<dbReference type="GO" id="GO:0003676">
    <property type="term" value="F:nucleic acid binding"/>
    <property type="evidence" value="ECO:0007669"/>
    <property type="project" value="InterPro"/>
</dbReference>
<dbReference type="RefSeq" id="XP_043186388.1">
    <property type="nucleotide sequence ID" value="XM_043331043.1"/>
</dbReference>
<dbReference type="EMBL" id="CP059671">
    <property type="protein sequence ID" value="QRW26151.1"/>
    <property type="molecule type" value="Genomic_DNA"/>
</dbReference>
<gene>
    <name evidence="6" type="ORF">RhiXN_11228</name>
</gene>
<dbReference type="SUPFAM" id="SSF57783">
    <property type="entry name" value="Zinc beta-ribbon"/>
    <property type="match status" value="2"/>
</dbReference>
<dbReference type="GeneID" id="67033506"/>
<dbReference type="InterPro" id="IPR001222">
    <property type="entry name" value="Znf_TFIIS"/>
</dbReference>
<name>A0A8H8P989_9AGAM</name>
<keyword evidence="6" id="KW-0240">DNA-directed RNA polymerase</keyword>
<reference evidence="6" key="1">
    <citation type="submission" date="2020-05" db="EMBL/GenBank/DDBJ databases">
        <title>Evolutionary and genomic comparisons of hybrid uninucleate and nonhybrid Rhizoctonia fungi.</title>
        <authorList>
            <person name="Li C."/>
            <person name="Chen X."/>
        </authorList>
    </citation>
    <scope>NUCLEOTIDE SEQUENCE</scope>
    <source>
        <strain evidence="6">AG-1 IA</strain>
    </source>
</reference>
<dbReference type="Gene3D" id="2.20.25.10">
    <property type="match status" value="2"/>
</dbReference>
<evidence type="ECO:0000256" key="2">
    <source>
        <dbReference type="ARBA" id="ARBA00022771"/>
    </source>
</evidence>
<keyword evidence="2" id="KW-0863">Zinc-finger</keyword>
<sequence length="102" mass="11196">MPPKAIPTPEPPKLQFCSECNNLLYPKNDLLTVTKEQPGVTEDLQTDPTLAHAVMDCPNCQHNDAVYFQDQSKRIETPMTLSTYVPTVAIPLLIQAGSGAGW</sequence>
<dbReference type="GO" id="GO:0008270">
    <property type="term" value="F:zinc ion binding"/>
    <property type="evidence" value="ECO:0007669"/>
    <property type="project" value="UniProtKB-KW"/>
</dbReference>
<keyword evidence="1" id="KW-0479">Metal-binding</keyword>
<evidence type="ECO:0000259" key="5">
    <source>
        <dbReference type="Pfam" id="PF02150"/>
    </source>
</evidence>